<dbReference type="InterPro" id="IPR018496">
    <property type="entry name" value="PsdUridine_synth_RsuA/RluB_CS"/>
</dbReference>
<dbReference type="Pfam" id="PF00849">
    <property type="entry name" value="PseudoU_synth_2"/>
    <property type="match status" value="1"/>
</dbReference>
<evidence type="ECO:0000313" key="9">
    <source>
        <dbReference type="EMBL" id="QBF82002.1"/>
    </source>
</evidence>
<comment type="similarity">
    <text evidence="1 7">Belongs to the pseudouridine synthase RsuA family.</text>
</comment>
<evidence type="ECO:0000256" key="3">
    <source>
        <dbReference type="ARBA" id="ARBA00023235"/>
    </source>
</evidence>
<dbReference type="InterPro" id="IPR020103">
    <property type="entry name" value="PsdUridine_synth_cat_dom_sf"/>
</dbReference>
<proteinExistence type="inferred from homology"/>
<dbReference type="InterPro" id="IPR050343">
    <property type="entry name" value="RsuA_PseudoU_synthase"/>
</dbReference>
<dbReference type="GO" id="GO:0001522">
    <property type="term" value="P:pseudouridine synthesis"/>
    <property type="evidence" value="ECO:0007669"/>
    <property type="project" value="InterPro"/>
</dbReference>
<protein>
    <recommendedName>
        <fullName evidence="7">Pseudouridine synthase</fullName>
        <ecNumber evidence="7">5.4.99.-</ecNumber>
    </recommendedName>
</protein>
<keyword evidence="3 7" id="KW-0413">Isomerase</keyword>
<dbReference type="GO" id="GO:0003723">
    <property type="term" value="F:RNA binding"/>
    <property type="evidence" value="ECO:0007669"/>
    <property type="project" value="UniProtKB-KW"/>
</dbReference>
<evidence type="ECO:0000256" key="2">
    <source>
        <dbReference type="ARBA" id="ARBA00022884"/>
    </source>
</evidence>
<dbReference type="Proteomes" id="UP000291106">
    <property type="component" value="Chromosome"/>
</dbReference>
<dbReference type="SUPFAM" id="SSF55174">
    <property type="entry name" value="Alpha-L RNA-binding motif"/>
    <property type="match status" value="1"/>
</dbReference>
<evidence type="ECO:0000256" key="1">
    <source>
        <dbReference type="ARBA" id="ARBA00008348"/>
    </source>
</evidence>
<reference evidence="9 10" key="1">
    <citation type="submission" date="2019-02" db="EMBL/GenBank/DDBJ databases">
        <title>Shewanella sp. D4-2 isolated from Dokdo Island.</title>
        <authorList>
            <person name="Baek K."/>
        </authorList>
    </citation>
    <scope>NUCLEOTIDE SEQUENCE [LARGE SCALE GENOMIC DNA]</scope>
    <source>
        <strain evidence="9 10">D4-2</strain>
    </source>
</reference>
<accession>A0A411PF21</accession>
<feature type="domain" description="Pseudouridine synthase RsuA/RluA-like" evidence="8">
    <location>
        <begin position="65"/>
        <end position="195"/>
    </location>
</feature>
<dbReference type="CDD" id="cd02553">
    <property type="entry name" value="PseudoU_synth_RsuA"/>
    <property type="match status" value="1"/>
</dbReference>
<dbReference type="RefSeq" id="WP_130597976.1">
    <property type="nucleotide sequence ID" value="NZ_CP036200.1"/>
</dbReference>
<dbReference type="PROSITE" id="PS01149">
    <property type="entry name" value="PSI_RSU"/>
    <property type="match status" value="1"/>
</dbReference>
<sequence>MAKRGRLDSFVAKKLQVSKKAVRNLLIEKQLWVDGELATGLDQQIDEFSHIVCASEVLQQFTRRYYLLHKPVGVVSATTDDIHPTALSLLALQQSEQAMLHIAGRLDLNSTGALIITNDAKWSDALMAPERKVAKEYLVTLGNPIDASYIQPFLDGMYFGYEDITTKPAELEIVSDYQAKVTLHEGKYHQIKRMFGRFRNPVVALHRTAIGEIKLADLPLGEYRELTQAEVDSVKR</sequence>
<keyword evidence="10" id="KW-1185">Reference proteome</keyword>
<dbReference type="EC" id="5.4.99.-" evidence="7"/>
<dbReference type="InterPro" id="IPR000748">
    <property type="entry name" value="PsdUridine_synth_RsuA/RluB/E/F"/>
</dbReference>
<gene>
    <name evidence="9" type="ORF">EXU30_04270</name>
</gene>
<dbReference type="PROSITE" id="PS50889">
    <property type="entry name" value="S4"/>
    <property type="match status" value="1"/>
</dbReference>
<dbReference type="InterPro" id="IPR036986">
    <property type="entry name" value="S4_RNA-bd_sf"/>
</dbReference>
<organism evidence="9 10">
    <name type="scientific">Shewanella maritima</name>
    <dbReference type="NCBI Taxonomy" id="2520507"/>
    <lineage>
        <taxon>Bacteria</taxon>
        <taxon>Pseudomonadati</taxon>
        <taxon>Pseudomonadota</taxon>
        <taxon>Gammaproteobacteria</taxon>
        <taxon>Alteromonadales</taxon>
        <taxon>Shewanellaceae</taxon>
        <taxon>Shewanella</taxon>
    </lineage>
</organism>
<evidence type="ECO:0000313" key="10">
    <source>
        <dbReference type="Proteomes" id="UP000291106"/>
    </source>
</evidence>
<dbReference type="Gene3D" id="3.30.70.580">
    <property type="entry name" value="Pseudouridine synthase I, catalytic domain, N-terminal subdomain"/>
    <property type="match status" value="1"/>
</dbReference>
<dbReference type="Gene3D" id="3.10.290.10">
    <property type="entry name" value="RNA-binding S4 domain"/>
    <property type="match status" value="1"/>
</dbReference>
<dbReference type="PANTHER" id="PTHR47683">
    <property type="entry name" value="PSEUDOURIDINE SYNTHASE FAMILY PROTEIN-RELATED"/>
    <property type="match status" value="1"/>
</dbReference>
<evidence type="ECO:0000256" key="7">
    <source>
        <dbReference type="RuleBase" id="RU003887"/>
    </source>
</evidence>
<dbReference type="PANTHER" id="PTHR47683:SF4">
    <property type="entry name" value="PSEUDOURIDINE SYNTHASE"/>
    <property type="match status" value="1"/>
</dbReference>
<dbReference type="GO" id="GO:0006364">
    <property type="term" value="P:rRNA processing"/>
    <property type="evidence" value="ECO:0007669"/>
    <property type="project" value="UniProtKB-ARBA"/>
</dbReference>
<dbReference type="AlphaFoldDB" id="A0A411PF21"/>
<dbReference type="EMBL" id="CP036200">
    <property type="protein sequence ID" value="QBF82002.1"/>
    <property type="molecule type" value="Genomic_DNA"/>
</dbReference>
<dbReference type="OrthoDB" id="9807213at2"/>
<dbReference type="InterPro" id="IPR006145">
    <property type="entry name" value="PsdUridine_synth_RsuA/RluA"/>
</dbReference>
<dbReference type="KEGG" id="smai:EXU30_04270"/>
<dbReference type="SUPFAM" id="SSF55120">
    <property type="entry name" value="Pseudouridine synthase"/>
    <property type="match status" value="1"/>
</dbReference>
<comment type="catalytic activity">
    <reaction evidence="4">
        <text>uridine(516) in 16S rRNA = pseudouridine(516) in 16S rRNA</text>
        <dbReference type="Rhea" id="RHEA:38867"/>
        <dbReference type="Rhea" id="RHEA-COMP:10089"/>
        <dbReference type="Rhea" id="RHEA-COMP:10090"/>
        <dbReference type="ChEBI" id="CHEBI:65314"/>
        <dbReference type="ChEBI" id="CHEBI:65315"/>
        <dbReference type="EC" id="5.4.99.19"/>
    </reaction>
</comment>
<dbReference type="InterPro" id="IPR020094">
    <property type="entry name" value="TruA/RsuA/RluB/E/F_N"/>
</dbReference>
<evidence type="ECO:0000259" key="8">
    <source>
        <dbReference type="Pfam" id="PF00849"/>
    </source>
</evidence>
<comment type="function">
    <text evidence="5">Responsible for synthesis of pseudouridine from uracil-516 in 16S ribosomal RNA.</text>
</comment>
<dbReference type="InterPro" id="IPR042092">
    <property type="entry name" value="PsdUridine_s_RsuA/RluB/E/F_cat"/>
</dbReference>
<dbReference type="NCBIfam" id="TIGR00093">
    <property type="entry name" value="pseudouridine synthase"/>
    <property type="match status" value="1"/>
</dbReference>
<dbReference type="GO" id="GO:0160136">
    <property type="term" value="F:16S rRNA pseudouridine(516) synthase activity"/>
    <property type="evidence" value="ECO:0007669"/>
    <property type="project" value="UniProtKB-EC"/>
</dbReference>
<evidence type="ECO:0000256" key="6">
    <source>
        <dbReference type="PROSITE-ProRule" id="PRU00182"/>
    </source>
</evidence>
<dbReference type="Gene3D" id="3.30.70.1560">
    <property type="entry name" value="Alpha-L RNA-binding motif"/>
    <property type="match status" value="1"/>
</dbReference>
<evidence type="ECO:0000256" key="4">
    <source>
        <dbReference type="ARBA" id="ARBA00036749"/>
    </source>
</evidence>
<keyword evidence="2 6" id="KW-0694">RNA-binding</keyword>
<evidence type="ECO:0000256" key="5">
    <source>
        <dbReference type="ARBA" id="ARBA00037590"/>
    </source>
</evidence>
<name>A0A411PF21_9GAMM</name>